<evidence type="ECO:0000313" key="2">
    <source>
        <dbReference type="Proteomes" id="UP000008495"/>
    </source>
</evidence>
<organism evidence="1 2">
    <name type="scientific">Austwickia chelonae NBRC 105200</name>
    <dbReference type="NCBI Taxonomy" id="1184607"/>
    <lineage>
        <taxon>Bacteria</taxon>
        <taxon>Bacillati</taxon>
        <taxon>Actinomycetota</taxon>
        <taxon>Actinomycetes</taxon>
        <taxon>Micrococcales</taxon>
        <taxon>Dermatophilaceae</taxon>
        <taxon>Austwickia</taxon>
    </lineage>
</organism>
<name>K6VVG7_9MICO</name>
<comment type="caution">
    <text evidence="1">The sequence shown here is derived from an EMBL/GenBank/DDBJ whole genome shotgun (WGS) entry which is preliminary data.</text>
</comment>
<proteinExistence type="predicted"/>
<dbReference type="Proteomes" id="UP000008495">
    <property type="component" value="Unassembled WGS sequence"/>
</dbReference>
<evidence type="ECO:0000313" key="1">
    <source>
        <dbReference type="EMBL" id="GAB79340.1"/>
    </source>
</evidence>
<protein>
    <submittedName>
        <fullName evidence="1">Uncharacterized protein</fullName>
    </submittedName>
</protein>
<feature type="non-terminal residue" evidence="1">
    <location>
        <position position="1"/>
    </location>
</feature>
<keyword evidence="2" id="KW-1185">Reference proteome</keyword>
<dbReference type="AlphaFoldDB" id="K6VVG7"/>
<dbReference type="RefSeq" id="WP_006504098.1">
    <property type="nucleotide sequence ID" value="NZ_BAGZ01000022.1"/>
</dbReference>
<gene>
    <name evidence="1" type="ORF">AUCHE_22_01100</name>
</gene>
<dbReference type="EMBL" id="BAGZ01000022">
    <property type="protein sequence ID" value="GAB79340.1"/>
    <property type="molecule type" value="Genomic_DNA"/>
</dbReference>
<reference evidence="1 2" key="1">
    <citation type="submission" date="2012-08" db="EMBL/GenBank/DDBJ databases">
        <title>Whole genome shotgun sequence of Austwickia chelonae NBRC 105200.</title>
        <authorList>
            <person name="Yoshida I."/>
            <person name="Hosoyama A."/>
            <person name="Tsuchikane K."/>
            <person name="Katsumata H."/>
            <person name="Ando Y."/>
            <person name="Ohji S."/>
            <person name="Hamada M."/>
            <person name="Tamura T."/>
            <person name="Yamazoe A."/>
            <person name="Yamazaki S."/>
            <person name="Fujita N."/>
        </authorList>
    </citation>
    <scope>NUCLEOTIDE SEQUENCE [LARGE SCALE GENOMIC DNA]</scope>
    <source>
        <strain evidence="1 2">NBRC 105200</strain>
    </source>
</reference>
<accession>K6VVG7</accession>
<sequence>AVAFGTGLFATPAFTGRAGVTPVFVGRSGGSPGLAGRAGGASACAAAARAAASAEAAAAAFFAAAAAGVDAARSVVGCTFFAATRGSGTGSRRISAVDSAGASDFTVSVGGRFNGGTIR</sequence>